<dbReference type="InterPro" id="IPR041264">
    <property type="entry name" value="SidC_N"/>
</dbReference>
<evidence type="ECO:0000259" key="1">
    <source>
        <dbReference type="Pfam" id="PF18219"/>
    </source>
</evidence>
<dbReference type="Pfam" id="PF18219">
    <property type="entry name" value="SidC_N"/>
    <property type="match status" value="1"/>
</dbReference>
<dbReference type="AlphaFoldDB" id="A0A378K177"/>
<proteinExistence type="predicted"/>
<feature type="domain" description="SidC N-terminal" evidence="1">
    <location>
        <begin position="3"/>
        <end position="469"/>
    </location>
</feature>
<gene>
    <name evidence="2" type="ORF">NCTC12000_00298</name>
</gene>
<organism evidence="2 3">
    <name type="scientific">Legionella pneumophila</name>
    <dbReference type="NCBI Taxonomy" id="446"/>
    <lineage>
        <taxon>Bacteria</taxon>
        <taxon>Pseudomonadati</taxon>
        <taxon>Pseudomonadota</taxon>
        <taxon>Gammaproteobacteria</taxon>
        <taxon>Legionellales</taxon>
        <taxon>Legionellaceae</taxon>
        <taxon>Legionella</taxon>
    </lineage>
</organism>
<dbReference type="RefSeq" id="WP_027219857.1">
    <property type="nucleotide sequence ID" value="NZ_BAZA01000243.1"/>
</dbReference>
<protein>
    <submittedName>
        <fullName evidence="2">SidC homolog</fullName>
    </submittedName>
</protein>
<reference evidence="2 3" key="1">
    <citation type="submission" date="2018-06" db="EMBL/GenBank/DDBJ databases">
        <authorList>
            <consortium name="Pathogen Informatics"/>
            <person name="Doyle S."/>
        </authorList>
    </citation>
    <scope>NUCLEOTIDE SEQUENCE [LARGE SCALE GENOMIC DNA]</scope>
    <source>
        <strain evidence="2 3">NCTC12000</strain>
    </source>
</reference>
<dbReference type="EMBL" id="UGOL01000001">
    <property type="protein sequence ID" value="STX78329.1"/>
    <property type="molecule type" value="Genomic_DNA"/>
</dbReference>
<name>A0A378K177_LEGPN</name>
<sequence>MKLPFKEPVAPRYIYINPQTNVVHLLMPVMSGTEIGLDNTCKSVYSLLEFFCLLGANQQSAASMILKNYQEGLAFDIKYHPNSEQKALKEQRLVQINMYLRLLQQVQQEEQITNPLKLIFPTYPAALESLMQASEANLHSVILRPEEQDVQLRTTAISPVFSAHHDTMVNGQRIEKKSSLYEILSNSYEGLVFIPKSKEQLIERVLSKCADSPVDFEHIRAMLTQETKAYLGIEESFNQTQGNRYAPSAPVNQAYIDGELMISAEYPATPQDYLNALLEYCTPNLFDNIEESPFYTINNKERLSILTQFFLAELNIICREEGIAETNFGQILEANPELINNLAKCVKQALTGYQSVEDALINYVNQHRDDFQFTSPIPQYSFPKLKERFNSHYKQIKDSPHFDEFMLLSTKKGLFFAHQGCIATHFAHFMNALFFNDILDENTKTFLQSVQQDFETIDKFENTIPHQNTHINAGMKEAVLDLSSMDNEALQDLYEDINSYQDSNLKEALLAQLKQERPDFKLQMNAKIFLQHVAYGEQDEAEELLNKDPELTQELLRANNIFFTDYSGRTFTCTAYEYAYWAKDSHMQRMLEKYIRQDDETRQFMLERVKAIEELVNPPEAERFFAHPKPRGLHYTTQNKEGKTIDHWEAHVDLTPLKKALQHFLDEFKKLYNNPKPNNYREVLNNIWVKEVGMAQRCVPAHIAQEYCRVGWDLFLRLKDNKALFDASNPNNLKRQLKIFDWNTYTYDLWFTPGSHAVDCGLGFSCALIRGGNNCPRPTNMYDRWTTPNEVVEQDLEMISIIDEVRTCDLKQSLENLSQPLIAQAAQYLSI</sequence>
<dbReference type="Proteomes" id="UP000254631">
    <property type="component" value="Unassembled WGS sequence"/>
</dbReference>
<accession>A0A378K177</accession>
<evidence type="ECO:0000313" key="2">
    <source>
        <dbReference type="EMBL" id="STX78329.1"/>
    </source>
</evidence>
<evidence type="ECO:0000313" key="3">
    <source>
        <dbReference type="Proteomes" id="UP000254631"/>
    </source>
</evidence>